<dbReference type="InterPro" id="IPR011324">
    <property type="entry name" value="Cytotoxic_necrot_fac-like_cat"/>
</dbReference>
<keyword evidence="3" id="KW-0808">Transferase</keyword>
<comment type="catalytic activity">
    <reaction evidence="1">
        <text>inosine + phosphate = alpha-D-ribose 1-phosphate + hypoxanthine</text>
        <dbReference type="Rhea" id="RHEA:27646"/>
        <dbReference type="ChEBI" id="CHEBI:17368"/>
        <dbReference type="ChEBI" id="CHEBI:17596"/>
        <dbReference type="ChEBI" id="CHEBI:43474"/>
        <dbReference type="ChEBI" id="CHEBI:57720"/>
        <dbReference type="EC" id="2.4.2.1"/>
    </reaction>
    <physiologicalReaction direction="left-to-right" evidence="1">
        <dbReference type="Rhea" id="RHEA:27647"/>
    </physiologicalReaction>
</comment>
<evidence type="ECO:0000256" key="10">
    <source>
        <dbReference type="RuleBase" id="RU361274"/>
    </source>
</evidence>
<dbReference type="EMBL" id="DPVG01000422">
    <property type="protein sequence ID" value="HCK25351.1"/>
    <property type="molecule type" value="Genomic_DNA"/>
</dbReference>
<keyword evidence="5" id="KW-0378">Hydrolase</keyword>
<sequence>MISLTEDKAMLGYELYDSYPNIACFVTTRMGGFSKDDAYSTFNCSPFSGDDEVAVQRNQLKLCNSLPQQPEVLIIPHQVHGTVVRCLKSDFMDLDANSRQLLLEGVDALITNVEGYCICVSTADCVPVVLYDRKKAVVGVVHAGWRGTVAGILAETLHQMNVSFGTQGEDVLACIGPSISCTSFEVGQEVYDAFFRQGYPMERISFFNEQTGKYHLDLWEANRMALIDFGVPDVQIQLAGICTFARHEEFFSARRLGILSGRILSGIMLNKTLK</sequence>
<comment type="caution">
    <text evidence="11">The sequence shown here is derived from an EMBL/GenBank/DDBJ whole genome shotgun (WGS) entry which is preliminary data.</text>
</comment>
<evidence type="ECO:0000256" key="4">
    <source>
        <dbReference type="ARBA" id="ARBA00022723"/>
    </source>
</evidence>
<gene>
    <name evidence="11" type="primary">pgeF</name>
    <name evidence="11" type="ORF">DHW31_11410</name>
</gene>
<evidence type="ECO:0000256" key="1">
    <source>
        <dbReference type="ARBA" id="ARBA00000553"/>
    </source>
</evidence>
<accession>A0A3D2SIZ8</accession>
<comment type="similarity">
    <text evidence="2 10">Belongs to the purine nucleoside phosphorylase YfiH/LACC1 family.</text>
</comment>
<dbReference type="AlphaFoldDB" id="A0A3D2SIZ8"/>
<organism evidence="11 12">
    <name type="scientific">Bacteroides graminisolvens</name>
    <dbReference type="NCBI Taxonomy" id="477666"/>
    <lineage>
        <taxon>Bacteria</taxon>
        <taxon>Pseudomonadati</taxon>
        <taxon>Bacteroidota</taxon>
        <taxon>Bacteroidia</taxon>
        <taxon>Bacteroidales</taxon>
        <taxon>Bacteroidaceae</taxon>
        <taxon>Bacteroides</taxon>
    </lineage>
</organism>
<comment type="catalytic activity">
    <reaction evidence="9">
        <text>S-methyl-5'-thioadenosine + phosphate = 5-(methylsulfanyl)-alpha-D-ribose 1-phosphate + adenine</text>
        <dbReference type="Rhea" id="RHEA:11852"/>
        <dbReference type="ChEBI" id="CHEBI:16708"/>
        <dbReference type="ChEBI" id="CHEBI:17509"/>
        <dbReference type="ChEBI" id="CHEBI:43474"/>
        <dbReference type="ChEBI" id="CHEBI:58533"/>
        <dbReference type="EC" id="2.4.2.28"/>
    </reaction>
    <physiologicalReaction direction="left-to-right" evidence="9">
        <dbReference type="Rhea" id="RHEA:11853"/>
    </physiologicalReaction>
</comment>
<protein>
    <recommendedName>
        <fullName evidence="10">Purine nucleoside phosphorylase</fullName>
    </recommendedName>
</protein>
<dbReference type="NCBIfam" id="TIGR00726">
    <property type="entry name" value="peptidoglycan editing factor PgeF"/>
    <property type="match status" value="1"/>
</dbReference>
<keyword evidence="4" id="KW-0479">Metal-binding</keyword>
<comment type="catalytic activity">
    <reaction evidence="8">
        <text>adenosine + phosphate = alpha-D-ribose 1-phosphate + adenine</text>
        <dbReference type="Rhea" id="RHEA:27642"/>
        <dbReference type="ChEBI" id="CHEBI:16335"/>
        <dbReference type="ChEBI" id="CHEBI:16708"/>
        <dbReference type="ChEBI" id="CHEBI:43474"/>
        <dbReference type="ChEBI" id="CHEBI:57720"/>
        <dbReference type="EC" id="2.4.2.1"/>
    </reaction>
    <physiologicalReaction direction="left-to-right" evidence="8">
        <dbReference type="Rhea" id="RHEA:27643"/>
    </physiologicalReaction>
</comment>
<dbReference type="PANTHER" id="PTHR30616:SF2">
    <property type="entry name" value="PURINE NUCLEOSIDE PHOSPHORYLASE LACC1"/>
    <property type="match status" value="1"/>
</dbReference>
<dbReference type="GO" id="GO:0017061">
    <property type="term" value="F:S-methyl-5-thioadenosine phosphorylase activity"/>
    <property type="evidence" value="ECO:0007669"/>
    <property type="project" value="UniProtKB-EC"/>
</dbReference>
<dbReference type="InterPro" id="IPR003730">
    <property type="entry name" value="Cu_polyphenol_OxRdtase"/>
</dbReference>
<proteinExistence type="inferred from homology"/>
<evidence type="ECO:0000256" key="6">
    <source>
        <dbReference type="ARBA" id="ARBA00022833"/>
    </source>
</evidence>
<dbReference type="CDD" id="cd16833">
    <property type="entry name" value="YfiH"/>
    <property type="match status" value="1"/>
</dbReference>
<dbReference type="InterPro" id="IPR038371">
    <property type="entry name" value="Cu_polyphenol_OxRdtase_sf"/>
</dbReference>
<evidence type="ECO:0000256" key="7">
    <source>
        <dbReference type="ARBA" id="ARBA00047989"/>
    </source>
</evidence>
<evidence type="ECO:0000256" key="5">
    <source>
        <dbReference type="ARBA" id="ARBA00022801"/>
    </source>
</evidence>
<comment type="catalytic activity">
    <reaction evidence="7">
        <text>adenosine + H2O + H(+) = inosine + NH4(+)</text>
        <dbReference type="Rhea" id="RHEA:24408"/>
        <dbReference type="ChEBI" id="CHEBI:15377"/>
        <dbReference type="ChEBI" id="CHEBI:15378"/>
        <dbReference type="ChEBI" id="CHEBI:16335"/>
        <dbReference type="ChEBI" id="CHEBI:17596"/>
        <dbReference type="ChEBI" id="CHEBI:28938"/>
        <dbReference type="EC" id="3.5.4.4"/>
    </reaction>
    <physiologicalReaction direction="left-to-right" evidence="7">
        <dbReference type="Rhea" id="RHEA:24409"/>
    </physiologicalReaction>
</comment>
<evidence type="ECO:0000256" key="2">
    <source>
        <dbReference type="ARBA" id="ARBA00007353"/>
    </source>
</evidence>
<evidence type="ECO:0000256" key="3">
    <source>
        <dbReference type="ARBA" id="ARBA00022679"/>
    </source>
</evidence>
<evidence type="ECO:0000256" key="9">
    <source>
        <dbReference type="ARBA" id="ARBA00049893"/>
    </source>
</evidence>
<evidence type="ECO:0000256" key="8">
    <source>
        <dbReference type="ARBA" id="ARBA00048968"/>
    </source>
</evidence>
<evidence type="ECO:0000313" key="12">
    <source>
        <dbReference type="Proteomes" id="UP000263098"/>
    </source>
</evidence>
<dbReference type="Proteomes" id="UP000263098">
    <property type="component" value="Unassembled WGS sequence"/>
</dbReference>
<dbReference type="GO" id="GO:0005507">
    <property type="term" value="F:copper ion binding"/>
    <property type="evidence" value="ECO:0007669"/>
    <property type="project" value="TreeGrafter"/>
</dbReference>
<dbReference type="Gene3D" id="3.60.140.10">
    <property type="entry name" value="CNF1/YfiH-like putative cysteine hydrolases"/>
    <property type="match status" value="1"/>
</dbReference>
<dbReference type="GO" id="GO:0016787">
    <property type="term" value="F:hydrolase activity"/>
    <property type="evidence" value="ECO:0007669"/>
    <property type="project" value="UniProtKB-KW"/>
</dbReference>
<dbReference type="SUPFAM" id="SSF64438">
    <property type="entry name" value="CNF1/YfiH-like putative cysteine hydrolases"/>
    <property type="match status" value="1"/>
</dbReference>
<reference evidence="11 12" key="1">
    <citation type="journal article" date="2018" name="Nat. Biotechnol.">
        <title>A standardized bacterial taxonomy based on genome phylogeny substantially revises the tree of life.</title>
        <authorList>
            <person name="Parks D.H."/>
            <person name="Chuvochina M."/>
            <person name="Waite D.W."/>
            <person name="Rinke C."/>
            <person name="Skarshewski A."/>
            <person name="Chaumeil P.A."/>
            <person name="Hugenholtz P."/>
        </authorList>
    </citation>
    <scope>NUCLEOTIDE SEQUENCE [LARGE SCALE GENOMIC DNA]</scope>
    <source>
        <strain evidence="11">UBA9667</strain>
    </source>
</reference>
<name>A0A3D2SIZ8_9BACE</name>
<keyword evidence="6" id="KW-0862">Zinc</keyword>
<evidence type="ECO:0000313" key="11">
    <source>
        <dbReference type="EMBL" id="HCK25351.1"/>
    </source>
</evidence>
<dbReference type="PANTHER" id="PTHR30616">
    <property type="entry name" value="UNCHARACTERIZED PROTEIN YFIH"/>
    <property type="match status" value="1"/>
</dbReference>
<dbReference type="Pfam" id="PF02578">
    <property type="entry name" value="Cu-oxidase_4"/>
    <property type="match status" value="1"/>
</dbReference>